<protein>
    <submittedName>
        <fullName evidence="3">BZIP domain-containing protein</fullName>
    </submittedName>
</protein>
<evidence type="ECO:0000256" key="1">
    <source>
        <dbReference type="SAM" id="MobiDB-lite"/>
    </source>
</evidence>
<feature type="region of interest" description="Disordered" evidence="1">
    <location>
        <begin position="110"/>
        <end position="187"/>
    </location>
</feature>
<keyword evidence="2" id="KW-1185">Reference proteome</keyword>
<proteinExistence type="predicted"/>
<dbReference type="AlphaFoldDB" id="A0A0N4Z5Q2"/>
<dbReference type="WBParaSite" id="PTRK_0000244400.1">
    <property type="protein sequence ID" value="PTRK_0000244400.1"/>
    <property type="gene ID" value="PTRK_0000244400"/>
</dbReference>
<accession>A0A0N4Z5Q2</accession>
<organism evidence="2 3">
    <name type="scientific">Parastrongyloides trichosuri</name>
    <name type="common">Possum-specific nematode worm</name>
    <dbReference type="NCBI Taxonomy" id="131310"/>
    <lineage>
        <taxon>Eukaryota</taxon>
        <taxon>Metazoa</taxon>
        <taxon>Ecdysozoa</taxon>
        <taxon>Nematoda</taxon>
        <taxon>Chromadorea</taxon>
        <taxon>Rhabditida</taxon>
        <taxon>Tylenchina</taxon>
        <taxon>Panagrolaimomorpha</taxon>
        <taxon>Strongyloidoidea</taxon>
        <taxon>Strongyloididae</taxon>
        <taxon>Parastrongyloides</taxon>
    </lineage>
</organism>
<evidence type="ECO:0000313" key="2">
    <source>
        <dbReference type="Proteomes" id="UP000038045"/>
    </source>
</evidence>
<name>A0A0N4Z5Q2_PARTI</name>
<sequence length="187" mass="19946">MKFIVLKSIIFLSTIISFVNLLPIKENSLSVLQFDDSSLFSPIEGLPNLSSDNNKIVKRQAGRAAARRRQARIRAANRRQRQRHLQIQNTLAQLQNSISQLQSVVNSIINRPTTTKQPVTNNTPDSGAGSNPDSGAGSNPDSGAGSNPDSGTGSYPDSGADSNPDSGTGSNPDTDYDDGRYPGGSFN</sequence>
<evidence type="ECO:0000313" key="3">
    <source>
        <dbReference type="WBParaSite" id="PTRK_0000244400.1"/>
    </source>
</evidence>
<dbReference type="Proteomes" id="UP000038045">
    <property type="component" value="Unplaced"/>
</dbReference>
<reference evidence="3" key="1">
    <citation type="submission" date="2017-02" db="UniProtKB">
        <authorList>
            <consortium name="WormBaseParasite"/>
        </authorList>
    </citation>
    <scope>IDENTIFICATION</scope>
</reference>
<feature type="compositionally biased region" description="Polar residues" evidence="1">
    <location>
        <begin position="110"/>
        <end position="173"/>
    </location>
</feature>